<evidence type="ECO:0000313" key="1">
    <source>
        <dbReference type="EMBL" id="KKW27271.1"/>
    </source>
</evidence>
<dbReference type="Proteomes" id="UP000034913">
    <property type="component" value="Unassembled WGS sequence"/>
</dbReference>
<dbReference type="EMBL" id="LCRB01000001">
    <property type="protein sequence ID" value="KKW27271.1"/>
    <property type="molecule type" value="Genomic_DNA"/>
</dbReference>
<sequence length="153" mass="17328">MKIVICGSVAFINEMIKVGQELESLGHEVKMPPTAEPGEHGQPIPILEYYRHKKEALNNPGHWIWKRHNEPIRTHFDKITWGDAILVLNYEKNGMPGYVGPNTLMEMGVAFYLNQPIFLLNPIPGLPHAEEMRGLQPIVLNGDLSLIKEEVKV</sequence>
<comment type="caution">
    <text evidence="1">The sequence shown here is derived from an EMBL/GenBank/DDBJ whole genome shotgun (WGS) entry which is preliminary data.</text>
</comment>
<evidence type="ECO:0008006" key="3">
    <source>
        <dbReference type="Google" id="ProtNLM"/>
    </source>
</evidence>
<dbReference type="AlphaFoldDB" id="A0A0G1X8C7"/>
<proteinExistence type="predicted"/>
<protein>
    <recommendedName>
        <fullName evidence="3">Maf-like protein</fullName>
    </recommendedName>
</protein>
<reference evidence="1 2" key="1">
    <citation type="journal article" date="2015" name="Nature">
        <title>rRNA introns, odd ribosomes, and small enigmatic genomes across a large radiation of phyla.</title>
        <authorList>
            <person name="Brown C.T."/>
            <person name="Hug L.A."/>
            <person name="Thomas B.C."/>
            <person name="Sharon I."/>
            <person name="Castelle C.J."/>
            <person name="Singh A."/>
            <person name="Wilkins M.J."/>
            <person name="Williams K.H."/>
            <person name="Banfield J.F."/>
        </authorList>
    </citation>
    <scope>NUCLEOTIDE SEQUENCE [LARGE SCALE GENOMIC DNA]</scope>
</reference>
<accession>A0A0G1X8C7</accession>
<evidence type="ECO:0000313" key="2">
    <source>
        <dbReference type="Proteomes" id="UP000034913"/>
    </source>
</evidence>
<name>A0A0G1X8C7_UNCK3</name>
<gene>
    <name evidence="1" type="ORF">VF00_C0001G0206</name>
</gene>
<organism evidence="1 2">
    <name type="scientific">candidate division Kazan bacterium GW2011_GWB1_52_7</name>
    <dbReference type="NCBI Taxonomy" id="1620414"/>
    <lineage>
        <taxon>Bacteria</taxon>
        <taxon>Bacteria division Kazan-3B-28</taxon>
    </lineage>
</organism>